<protein>
    <submittedName>
        <fullName evidence="2">VWA domain-containing protein</fullName>
    </submittedName>
</protein>
<dbReference type="Proteomes" id="UP000707356">
    <property type="component" value="Unassembled WGS sequence"/>
</dbReference>
<dbReference type="InterPro" id="IPR008912">
    <property type="entry name" value="Uncharacterised_CoxE"/>
</dbReference>
<organism evidence="2 3">
    <name type="scientific">Pegethrix bostrychoides GSE-TBD4-15B</name>
    <dbReference type="NCBI Taxonomy" id="2839662"/>
    <lineage>
        <taxon>Bacteria</taxon>
        <taxon>Bacillati</taxon>
        <taxon>Cyanobacteriota</taxon>
        <taxon>Cyanophyceae</taxon>
        <taxon>Oculatellales</taxon>
        <taxon>Oculatellaceae</taxon>
        <taxon>Pegethrix</taxon>
    </lineage>
</organism>
<reference evidence="2" key="2">
    <citation type="journal article" date="2022" name="Microbiol. Resour. Announc.">
        <title>Metagenome Sequencing to Explore Phylogenomics of Terrestrial Cyanobacteria.</title>
        <authorList>
            <person name="Ward R.D."/>
            <person name="Stajich J.E."/>
            <person name="Johansen J.R."/>
            <person name="Huntemann M."/>
            <person name="Clum A."/>
            <person name="Foster B."/>
            <person name="Foster B."/>
            <person name="Roux S."/>
            <person name="Palaniappan K."/>
            <person name="Varghese N."/>
            <person name="Mukherjee S."/>
            <person name="Reddy T.B.K."/>
            <person name="Daum C."/>
            <person name="Copeland A."/>
            <person name="Chen I.A."/>
            <person name="Ivanova N.N."/>
            <person name="Kyrpides N.C."/>
            <person name="Shapiro N."/>
            <person name="Eloe-Fadrosh E.A."/>
            <person name="Pietrasiak N."/>
        </authorList>
    </citation>
    <scope>NUCLEOTIDE SEQUENCE</scope>
    <source>
        <strain evidence="2">GSE-TBD4-15B</strain>
    </source>
</reference>
<proteinExistence type="predicted"/>
<feature type="compositionally biased region" description="Pro residues" evidence="1">
    <location>
        <begin position="119"/>
        <end position="128"/>
    </location>
</feature>
<accession>A0A951PA54</accession>
<gene>
    <name evidence="2" type="ORF">KME07_08505</name>
</gene>
<dbReference type="EMBL" id="JAHHHV010000044">
    <property type="protein sequence ID" value="MBW4465468.1"/>
    <property type="molecule type" value="Genomic_DNA"/>
</dbReference>
<dbReference type="PANTHER" id="PTHR39338:SF7">
    <property type="entry name" value="BLL6692 PROTEIN"/>
    <property type="match status" value="1"/>
</dbReference>
<evidence type="ECO:0000313" key="3">
    <source>
        <dbReference type="Proteomes" id="UP000707356"/>
    </source>
</evidence>
<evidence type="ECO:0000313" key="2">
    <source>
        <dbReference type="EMBL" id="MBW4465468.1"/>
    </source>
</evidence>
<sequence length="383" mass="42726">MADLTPDLNASLLALFEKLRRQDVPLGVSDYLDAIEAIQSGLGLENPDKFKQLLRLLWTKSREDQERFDGLFDNQFEQFFQAVEAPTPEVADVELPTPQGDDPPSRGTIPPIGITTQPLDPPVIPNPQPGQGESAEKVQKPTPLLAQPSKPAHRPAAQHYQFIPHFPISQRDMAGAWRQLRRPQRVGVPEELDVEATIASLARSGGLVSPVLRPRRRNLSRLVVLVDRQGSMTPFHPWIDAAMDSIKLGGLLGRVSFYYFHDCPETFLYRQPDLTGILRLETVLEEQVRGGSVLIISDAGAARGYFDSLRLSDTKAFLHKLQVQTYLYAWINPMPKQRWVATTAEDVACLVPMFPLDREGLNDAVNILRGQPFPVGVGLHEPN</sequence>
<comment type="caution">
    <text evidence="2">The sequence shown here is derived from an EMBL/GenBank/DDBJ whole genome shotgun (WGS) entry which is preliminary data.</text>
</comment>
<dbReference type="AlphaFoldDB" id="A0A951PA54"/>
<reference evidence="2" key="1">
    <citation type="submission" date="2021-05" db="EMBL/GenBank/DDBJ databases">
        <authorList>
            <person name="Pietrasiak N."/>
            <person name="Ward R."/>
            <person name="Stajich J.E."/>
            <person name="Kurbessoian T."/>
        </authorList>
    </citation>
    <scope>NUCLEOTIDE SEQUENCE</scope>
    <source>
        <strain evidence="2">GSE-TBD4-15B</strain>
    </source>
</reference>
<dbReference type="Pfam" id="PF05762">
    <property type="entry name" value="VWA_CoxE"/>
    <property type="match status" value="1"/>
</dbReference>
<name>A0A951PA54_9CYAN</name>
<evidence type="ECO:0000256" key="1">
    <source>
        <dbReference type="SAM" id="MobiDB-lite"/>
    </source>
</evidence>
<dbReference type="PANTHER" id="PTHR39338">
    <property type="entry name" value="BLL5662 PROTEIN-RELATED"/>
    <property type="match status" value="1"/>
</dbReference>
<feature type="region of interest" description="Disordered" evidence="1">
    <location>
        <begin position="87"/>
        <end position="140"/>
    </location>
</feature>